<keyword evidence="1" id="KW-0614">Plasmid</keyword>
<proteinExistence type="predicted"/>
<dbReference type="AlphaFoldDB" id="I2E1E0"/>
<protein>
    <submittedName>
        <fullName evidence="1">Cytochrome P450 monooxygenase</fullName>
    </submittedName>
</protein>
<name>I2E1E0_RHIML</name>
<keyword evidence="1" id="KW-0503">Monooxygenase</keyword>
<sequence length="43" mass="4848">MYPHDRFLFDYSMGLSNSGSDELIGWVSDLLHGNDVKRTEAAC</sequence>
<dbReference type="GO" id="GO:0004497">
    <property type="term" value="F:monooxygenase activity"/>
    <property type="evidence" value="ECO:0007669"/>
    <property type="project" value="UniProtKB-KW"/>
</dbReference>
<keyword evidence="1" id="KW-0560">Oxidoreductase</keyword>
<reference evidence="1" key="1">
    <citation type="journal article" date="2012" name="Mol. Plant Microbe Interact.">
        <title>Rhizobial plasmids that cause impaired symbiotic nitrogen fixation and enhanced host invasion.</title>
        <authorList>
            <person name="Crook M.B."/>
            <person name="Lindsay D.P."/>
            <person name="Biggs M.B."/>
            <person name="Bentley J.S."/>
            <person name="Price J.C."/>
            <person name="Clement S.C."/>
            <person name="Clement M.J."/>
            <person name="Long S.R."/>
            <person name="Griffitts J.S."/>
        </authorList>
    </citation>
    <scope>NUCLEOTIDE SEQUENCE</scope>
    <source>
        <strain evidence="1">C017</strain>
        <plasmid evidence="1">pHRC017</plasmid>
    </source>
</reference>
<accession>I2E1E0</accession>
<organism evidence="1">
    <name type="scientific">Rhizobium meliloti</name>
    <name type="common">Ensifer meliloti</name>
    <name type="synonym">Sinorhizobium meliloti</name>
    <dbReference type="NCBI Taxonomy" id="382"/>
    <lineage>
        <taxon>Bacteria</taxon>
        <taxon>Pseudomonadati</taxon>
        <taxon>Pseudomonadota</taxon>
        <taxon>Alphaproteobacteria</taxon>
        <taxon>Hyphomicrobiales</taxon>
        <taxon>Rhizobiaceae</taxon>
        <taxon>Sinorhizobium/Ensifer group</taxon>
        <taxon>Sinorhizobium</taxon>
    </lineage>
</organism>
<geneLocation type="plasmid" evidence="1">
    <name>pHRC017</name>
</geneLocation>
<gene>
    <name evidence="1" type="primary">cpxP2</name>
    <name evidence="1" type="ORF">pHRC017_0116</name>
</gene>
<evidence type="ECO:0000313" key="1">
    <source>
        <dbReference type="EMBL" id="AFJ91308.1"/>
    </source>
</evidence>
<dbReference type="EMBL" id="JQ665880">
    <property type="protein sequence ID" value="AFJ91308.1"/>
    <property type="molecule type" value="Genomic_DNA"/>
</dbReference>